<evidence type="ECO:0000313" key="3">
    <source>
        <dbReference type="Proteomes" id="UP001303222"/>
    </source>
</evidence>
<gene>
    <name evidence="2" type="ORF">QBC32DRAFT_389623</name>
</gene>
<feature type="region of interest" description="Disordered" evidence="1">
    <location>
        <begin position="27"/>
        <end position="64"/>
    </location>
</feature>
<evidence type="ECO:0000313" key="2">
    <source>
        <dbReference type="EMBL" id="KAK3952697.1"/>
    </source>
</evidence>
<organism evidence="2 3">
    <name type="scientific">Pseudoneurospora amorphoporcata</name>
    <dbReference type="NCBI Taxonomy" id="241081"/>
    <lineage>
        <taxon>Eukaryota</taxon>
        <taxon>Fungi</taxon>
        <taxon>Dikarya</taxon>
        <taxon>Ascomycota</taxon>
        <taxon>Pezizomycotina</taxon>
        <taxon>Sordariomycetes</taxon>
        <taxon>Sordariomycetidae</taxon>
        <taxon>Sordariales</taxon>
        <taxon>Sordariaceae</taxon>
        <taxon>Pseudoneurospora</taxon>
    </lineage>
</organism>
<evidence type="ECO:0000256" key="1">
    <source>
        <dbReference type="SAM" id="MobiDB-lite"/>
    </source>
</evidence>
<dbReference type="Proteomes" id="UP001303222">
    <property type="component" value="Unassembled WGS sequence"/>
</dbReference>
<sequence length="250" mass="28527">MVIARDIRDIAHSLKESLEKCRTELTELPGTAEKKDREAQQALQQAEQKGTEAQTKLNQLEQARRQQQQDELQLITRRQDLEGLTQQAEQQARERAETSLEQMGTVLQEKLSPAFEKLEDLSVQVGEVQQFIETADQTNDGLAEAQREVASTTTLIFQQFESVVSRLDALIEDTTRIKEEEHDRMVDELRTEMANAARSEEFGQALDDIRNVPQQVELVKTILTTEIQSLDTRQSNAWRFTNQDGTGQKT</sequence>
<protein>
    <submittedName>
        <fullName evidence="2">Uncharacterized protein</fullName>
    </submittedName>
</protein>
<dbReference type="EMBL" id="MU859119">
    <property type="protein sequence ID" value="KAK3952697.1"/>
    <property type="molecule type" value="Genomic_DNA"/>
</dbReference>
<proteinExistence type="predicted"/>
<reference evidence="2" key="1">
    <citation type="journal article" date="2023" name="Mol. Phylogenet. Evol.">
        <title>Genome-scale phylogeny and comparative genomics of the fungal order Sordariales.</title>
        <authorList>
            <person name="Hensen N."/>
            <person name="Bonometti L."/>
            <person name="Westerberg I."/>
            <person name="Brannstrom I.O."/>
            <person name="Guillou S."/>
            <person name="Cros-Aarteil S."/>
            <person name="Calhoun S."/>
            <person name="Haridas S."/>
            <person name="Kuo A."/>
            <person name="Mondo S."/>
            <person name="Pangilinan J."/>
            <person name="Riley R."/>
            <person name="LaButti K."/>
            <person name="Andreopoulos B."/>
            <person name="Lipzen A."/>
            <person name="Chen C."/>
            <person name="Yan M."/>
            <person name="Daum C."/>
            <person name="Ng V."/>
            <person name="Clum A."/>
            <person name="Steindorff A."/>
            <person name="Ohm R.A."/>
            <person name="Martin F."/>
            <person name="Silar P."/>
            <person name="Natvig D.O."/>
            <person name="Lalanne C."/>
            <person name="Gautier V."/>
            <person name="Ament-Velasquez S.L."/>
            <person name="Kruys A."/>
            <person name="Hutchinson M.I."/>
            <person name="Powell A.J."/>
            <person name="Barry K."/>
            <person name="Miller A.N."/>
            <person name="Grigoriev I.V."/>
            <person name="Debuchy R."/>
            <person name="Gladieux P."/>
            <person name="Hiltunen Thoren M."/>
            <person name="Johannesson H."/>
        </authorList>
    </citation>
    <scope>NUCLEOTIDE SEQUENCE</scope>
    <source>
        <strain evidence="2">CBS 626.80</strain>
    </source>
</reference>
<reference evidence="2" key="2">
    <citation type="submission" date="2023-06" db="EMBL/GenBank/DDBJ databases">
        <authorList>
            <consortium name="Lawrence Berkeley National Laboratory"/>
            <person name="Mondo S.J."/>
            <person name="Hensen N."/>
            <person name="Bonometti L."/>
            <person name="Westerberg I."/>
            <person name="Brannstrom I.O."/>
            <person name="Guillou S."/>
            <person name="Cros-Aarteil S."/>
            <person name="Calhoun S."/>
            <person name="Haridas S."/>
            <person name="Kuo A."/>
            <person name="Pangilinan J."/>
            <person name="Riley R."/>
            <person name="Labutti K."/>
            <person name="Andreopoulos B."/>
            <person name="Lipzen A."/>
            <person name="Chen C."/>
            <person name="Yanf M."/>
            <person name="Daum C."/>
            <person name="Ng V."/>
            <person name="Clum A."/>
            <person name="Steindorff A."/>
            <person name="Ohm R."/>
            <person name="Martin F."/>
            <person name="Silar P."/>
            <person name="Natvig D."/>
            <person name="Lalanne C."/>
            <person name="Gautier V."/>
            <person name="Ament-Velasquez S.L."/>
            <person name="Kruys A."/>
            <person name="Hutchinson M.I."/>
            <person name="Powell A.J."/>
            <person name="Barry K."/>
            <person name="Miller A.N."/>
            <person name="Grigoriev I.V."/>
            <person name="Debuchy R."/>
            <person name="Gladieux P."/>
            <person name="Thoren M.H."/>
            <person name="Johannesson H."/>
        </authorList>
    </citation>
    <scope>NUCLEOTIDE SEQUENCE</scope>
    <source>
        <strain evidence="2">CBS 626.80</strain>
    </source>
</reference>
<comment type="caution">
    <text evidence="2">The sequence shown here is derived from an EMBL/GenBank/DDBJ whole genome shotgun (WGS) entry which is preliminary data.</text>
</comment>
<keyword evidence="3" id="KW-1185">Reference proteome</keyword>
<name>A0AAN6SFT2_9PEZI</name>
<dbReference type="AlphaFoldDB" id="A0AAN6SFT2"/>
<accession>A0AAN6SFT2</accession>